<gene>
    <name evidence="7" type="ORF">Q5761_02180</name>
</gene>
<dbReference type="EMBL" id="CP132508">
    <property type="protein sequence ID" value="WPD19499.1"/>
    <property type="molecule type" value="Genomic_DNA"/>
</dbReference>
<dbReference type="SUPFAM" id="SSF52540">
    <property type="entry name" value="P-loop containing nucleoside triphosphate hydrolases"/>
    <property type="match status" value="1"/>
</dbReference>
<evidence type="ECO:0000313" key="8">
    <source>
        <dbReference type="Proteomes" id="UP001304683"/>
    </source>
</evidence>
<dbReference type="PROSITE" id="PS50893">
    <property type="entry name" value="ABC_TRANSPORTER_2"/>
    <property type="match status" value="1"/>
</dbReference>
<dbReference type="CDD" id="cd03230">
    <property type="entry name" value="ABC_DR_subfamily_A"/>
    <property type="match status" value="1"/>
</dbReference>
<keyword evidence="2" id="KW-0813">Transport</keyword>
<feature type="region of interest" description="Disordered" evidence="5">
    <location>
        <begin position="254"/>
        <end position="284"/>
    </location>
</feature>
<feature type="domain" description="ABC transporter" evidence="6">
    <location>
        <begin position="2"/>
        <end position="231"/>
    </location>
</feature>
<dbReference type="SMART" id="SM00382">
    <property type="entry name" value="AAA"/>
    <property type="match status" value="1"/>
</dbReference>
<evidence type="ECO:0000256" key="3">
    <source>
        <dbReference type="ARBA" id="ARBA00022741"/>
    </source>
</evidence>
<sequence length="364" mass="39609">MIEVSHVSKRFGEHRAVTDLTFTVQRGEIVGLLGPNGAGKTTTMRLITGYMPPSAGTIRVAGFDTWEEPLEVKRRVGYLPEHPPVYPDMTVEAYLLFVAALKGVPRPRRRAEAQEAAERTGVTHVWKRLIGNLSRGYRQRVGLAQALLGKPDVLILDEPTVGLDPAQIVEVRQLIRSLAGEHTVILSSHILPEVRQTCQRVLIMNRGRLVAQDTPEGLTRALQGVSTLRLAVKGPAREVARRLRELDGVESVRILEGDEPAPAGAEEGAPADRSTADAASSAPTPVVRLEVASRGKDLREAVFFAMAAERWPILEMRPLEMSLEEIFMQLVTEEQAPSGSAGRTRDGAGEGAAGRQRPAGAGRR</sequence>
<organism evidence="7 8">
    <name type="scientific">Thermaerobacter composti</name>
    <dbReference type="NCBI Taxonomy" id="554949"/>
    <lineage>
        <taxon>Bacteria</taxon>
        <taxon>Bacillati</taxon>
        <taxon>Bacillota</taxon>
        <taxon>Clostridia</taxon>
        <taxon>Eubacteriales</taxon>
        <taxon>Clostridiales Family XVII. Incertae Sedis</taxon>
        <taxon>Thermaerobacter</taxon>
    </lineage>
</organism>
<dbReference type="Proteomes" id="UP001304683">
    <property type="component" value="Chromosome"/>
</dbReference>
<evidence type="ECO:0000256" key="1">
    <source>
        <dbReference type="ARBA" id="ARBA00005417"/>
    </source>
</evidence>
<dbReference type="PANTHER" id="PTHR43335">
    <property type="entry name" value="ABC TRANSPORTER, ATP-BINDING PROTEIN"/>
    <property type="match status" value="1"/>
</dbReference>
<evidence type="ECO:0000259" key="6">
    <source>
        <dbReference type="PROSITE" id="PS50893"/>
    </source>
</evidence>
<accession>A0ABZ0QPS5</accession>
<dbReference type="InterPro" id="IPR003439">
    <property type="entry name" value="ABC_transporter-like_ATP-bd"/>
</dbReference>
<evidence type="ECO:0000256" key="4">
    <source>
        <dbReference type="ARBA" id="ARBA00022840"/>
    </source>
</evidence>
<name>A0ABZ0QPS5_9FIRM</name>
<proteinExistence type="inferred from homology"/>
<evidence type="ECO:0000256" key="2">
    <source>
        <dbReference type="ARBA" id="ARBA00022448"/>
    </source>
</evidence>
<protein>
    <submittedName>
        <fullName evidence="7">ABC transporter ATP-binding protein</fullName>
    </submittedName>
</protein>
<dbReference type="Gene3D" id="3.40.50.300">
    <property type="entry name" value="P-loop containing nucleotide triphosphate hydrolases"/>
    <property type="match status" value="1"/>
</dbReference>
<feature type="compositionally biased region" description="Low complexity" evidence="5">
    <location>
        <begin position="260"/>
        <end position="284"/>
    </location>
</feature>
<keyword evidence="3" id="KW-0547">Nucleotide-binding</keyword>
<dbReference type="GO" id="GO:0005524">
    <property type="term" value="F:ATP binding"/>
    <property type="evidence" value="ECO:0007669"/>
    <property type="project" value="UniProtKB-KW"/>
</dbReference>
<feature type="compositionally biased region" description="Low complexity" evidence="5">
    <location>
        <begin position="353"/>
        <end position="364"/>
    </location>
</feature>
<keyword evidence="8" id="KW-1185">Reference proteome</keyword>
<dbReference type="InterPro" id="IPR003593">
    <property type="entry name" value="AAA+_ATPase"/>
</dbReference>
<dbReference type="Pfam" id="PF00005">
    <property type="entry name" value="ABC_tran"/>
    <property type="match status" value="1"/>
</dbReference>
<evidence type="ECO:0000313" key="7">
    <source>
        <dbReference type="EMBL" id="WPD19499.1"/>
    </source>
</evidence>
<dbReference type="RefSeq" id="WP_318751015.1">
    <property type="nucleotide sequence ID" value="NZ_CP132508.1"/>
</dbReference>
<evidence type="ECO:0000256" key="5">
    <source>
        <dbReference type="SAM" id="MobiDB-lite"/>
    </source>
</evidence>
<dbReference type="PANTHER" id="PTHR43335:SF4">
    <property type="entry name" value="ABC TRANSPORTER, ATP-BINDING PROTEIN"/>
    <property type="match status" value="1"/>
</dbReference>
<dbReference type="InterPro" id="IPR027417">
    <property type="entry name" value="P-loop_NTPase"/>
</dbReference>
<comment type="similarity">
    <text evidence="1">Belongs to the ABC transporter superfamily.</text>
</comment>
<feature type="region of interest" description="Disordered" evidence="5">
    <location>
        <begin position="334"/>
        <end position="364"/>
    </location>
</feature>
<reference evidence="7 8" key="1">
    <citation type="submission" date="2023-08" db="EMBL/GenBank/DDBJ databases">
        <title>Genome sequence of Thermaerobacter compostii strain Ins1, a spore-forming filamentous bacterium isolated from a deep geothermal reservoir.</title>
        <authorList>
            <person name="Bregnard D."/>
            <person name="Gonzalez D."/>
            <person name="Junier P."/>
        </authorList>
    </citation>
    <scope>NUCLEOTIDE SEQUENCE [LARGE SCALE GENOMIC DNA]</scope>
    <source>
        <strain evidence="7 8">Ins1</strain>
    </source>
</reference>
<keyword evidence="4 7" id="KW-0067">ATP-binding</keyword>